<reference evidence="2" key="1">
    <citation type="submission" date="2018-02" db="EMBL/GenBank/DDBJ databases">
        <title>Rhizophora mucronata_Transcriptome.</title>
        <authorList>
            <person name="Meera S.P."/>
            <person name="Sreeshan A."/>
            <person name="Augustine A."/>
        </authorList>
    </citation>
    <scope>NUCLEOTIDE SEQUENCE</scope>
    <source>
        <tissue evidence="2">Leaf</tissue>
    </source>
</reference>
<feature type="compositionally biased region" description="Basic and acidic residues" evidence="1">
    <location>
        <begin position="1"/>
        <end position="16"/>
    </location>
</feature>
<dbReference type="EMBL" id="GGEC01067892">
    <property type="protein sequence ID" value="MBX48376.1"/>
    <property type="molecule type" value="Transcribed_RNA"/>
</dbReference>
<proteinExistence type="predicted"/>
<evidence type="ECO:0000313" key="2">
    <source>
        <dbReference type="EMBL" id="MBX48376.1"/>
    </source>
</evidence>
<evidence type="ECO:0000256" key="1">
    <source>
        <dbReference type="SAM" id="MobiDB-lite"/>
    </source>
</evidence>
<accession>A0A2P2P0W1</accession>
<sequence length="30" mass="3621">MIHPEETGHDNKRAEKAQNTLNNLPRKEWY</sequence>
<dbReference type="AlphaFoldDB" id="A0A2P2P0W1"/>
<protein>
    <submittedName>
        <fullName evidence="2">Uncharacterized protein</fullName>
    </submittedName>
</protein>
<organism evidence="2">
    <name type="scientific">Rhizophora mucronata</name>
    <name type="common">Asiatic mangrove</name>
    <dbReference type="NCBI Taxonomy" id="61149"/>
    <lineage>
        <taxon>Eukaryota</taxon>
        <taxon>Viridiplantae</taxon>
        <taxon>Streptophyta</taxon>
        <taxon>Embryophyta</taxon>
        <taxon>Tracheophyta</taxon>
        <taxon>Spermatophyta</taxon>
        <taxon>Magnoliopsida</taxon>
        <taxon>eudicotyledons</taxon>
        <taxon>Gunneridae</taxon>
        <taxon>Pentapetalae</taxon>
        <taxon>rosids</taxon>
        <taxon>fabids</taxon>
        <taxon>Malpighiales</taxon>
        <taxon>Rhizophoraceae</taxon>
        <taxon>Rhizophora</taxon>
    </lineage>
</organism>
<name>A0A2P2P0W1_RHIMU</name>
<feature type="region of interest" description="Disordered" evidence="1">
    <location>
        <begin position="1"/>
        <end position="30"/>
    </location>
</feature>